<keyword evidence="4" id="KW-1003">Cell membrane</keyword>
<dbReference type="EMBL" id="BAABDJ010000007">
    <property type="protein sequence ID" value="GAA4002804.1"/>
    <property type="molecule type" value="Genomic_DNA"/>
</dbReference>
<comment type="similarity">
    <text evidence="2">Belongs to the TonB family.</text>
</comment>
<evidence type="ECO:0000256" key="1">
    <source>
        <dbReference type="ARBA" id="ARBA00004383"/>
    </source>
</evidence>
<gene>
    <name evidence="13" type="ORF">GCM10022408_12840</name>
</gene>
<dbReference type="RefSeq" id="WP_345071776.1">
    <property type="nucleotide sequence ID" value="NZ_BAABDJ010000007.1"/>
</dbReference>
<evidence type="ECO:0000256" key="9">
    <source>
        <dbReference type="ARBA" id="ARBA00023136"/>
    </source>
</evidence>
<name>A0ABP7RW16_9BACT</name>
<dbReference type="PANTHER" id="PTHR33446">
    <property type="entry name" value="PROTEIN TONB-RELATED"/>
    <property type="match status" value="1"/>
</dbReference>
<dbReference type="Proteomes" id="UP001500567">
    <property type="component" value="Unassembled WGS sequence"/>
</dbReference>
<comment type="caution">
    <text evidence="13">The sequence shown here is derived from an EMBL/GenBank/DDBJ whole genome shotgun (WGS) entry which is preliminary data.</text>
</comment>
<evidence type="ECO:0000256" key="6">
    <source>
        <dbReference type="ARBA" id="ARBA00022692"/>
    </source>
</evidence>
<accession>A0ABP7RW16</accession>
<feature type="transmembrane region" description="Helical" evidence="11">
    <location>
        <begin position="12"/>
        <end position="31"/>
    </location>
</feature>
<evidence type="ECO:0000256" key="10">
    <source>
        <dbReference type="SAM" id="MobiDB-lite"/>
    </source>
</evidence>
<dbReference type="Pfam" id="PF03544">
    <property type="entry name" value="TonB_C"/>
    <property type="match status" value="1"/>
</dbReference>
<keyword evidence="8 11" id="KW-1133">Transmembrane helix</keyword>
<dbReference type="InterPro" id="IPR006260">
    <property type="entry name" value="TonB/TolA_C"/>
</dbReference>
<dbReference type="NCBIfam" id="TIGR01352">
    <property type="entry name" value="tonB_Cterm"/>
    <property type="match status" value="1"/>
</dbReference>
<sequence length="461" mass="50585">MLTPTLPTLLNWWWQSCLILGTGWLLYQLALRAEPNFRYNRQFLRLTPLLALLLPPLLTLTTPWLQVWLRAWLPARESAPALLRPGVLLPAVTAGGEGTNSFDTLPWLLGLYAVGALLILGRLSWQLFSLWQRTRQLPGEAGPGYELVRTAGQLPISSFGHRVFWDETAPLTAAEARLVLAHEAAHVVQHHSRDRLGLELLRSVLWLNPFVHLYPRALELTHEYLADEAALGTAPAPEAASAYGALLARLTLQRFSLDLPLVHSFTYSQTLNRIAMLTPSHPARRWKQWLPLPAAAALLLTLAACTDLDQIGPPPPPPPPPPALMPPPPPPPPALTKFSQEKVYDQVDQMPVYPGGQTRLLNDLVANLKYPAEARAANLGGRVFIEFVVNAEGNISVIDFKKRVSAPAGQEALAEQLNQAAIQAVAKLTATPWKPGRQNGKAVSVRYIVPLTFAPTAAPAP</sequence>
<dbReference type="SUPFAM" id="SSF74653">
    <property type="entry name" value="TolA/TonB C-terminal domain"/>
    <property type="match status" value="1"/>
</dbReference>
<keyword evidence="14" id="KW-1185">Reference proteome</keyword>
<protein>
    <recommendedName>
        <fullName evidence="12">TonB C-terminal domain-containing protein</fullName>
    </recommendedName>
</protein>
<evidence type="ECO:0000256" key="11">
    <source>
        <dbReference type="SAM" id="Phobius"/>
    </source>
</evidence>
<feature type="domain" description="TonB C-terminal" evidence="12">
    <location>
        <begin position="355"/>
        <end position="461"/>
    </location>
</feature>
<evidence type="ECO:0000259" key="12">
    <source>
        <dbReference type="PROSITE" id="PS52015"/>
    </source>
</evidence>
<keyword evidence="5" id="KW-0997">Cell inner membrane</keyword>
<dbReference type="InterPro" id="IPR008756">
    <property type="entry name" value="Peptidase_M56"/>
</dbReference>
<keyword evidence="6 11" id="KW-0812">Transmembrane</keyword>
<keyword evidence="3" id="KW-0813">Transport</keyword>
<dbReference type="Gene3D" id="3.30.1150.10">
    <property type="match status" value="1"/>
</dbReference>
<proteinExistence type="inferred from homology"/>
<reference evidence="14" key="1">
    <citation type="journal article" date="2019" name="Int. J. Syst. Evol. Microbiol.">
        <title>The Global Catalogue of Microorganisms (GCM) 10K type strain sequencing project: providing services to taxonomists for standard genome sequencing and annotation.</title>
        <authorList>
            <consortium name="The Broad Institute Genomics Platform"/>
            <consortium name="The Broad Institute Genome Sequencing Center for Infectious Disease"/>
            <person name="Wu L."/>
            <person name="Ma J."/>
        </authorList>
    </citation>
    <scope>NUCLEOTIDE SEQUENCE [LARGE SCALE GENOMIC DNA]</scope>
    <source>
        <strain evidence="14">JCM 17224</strain>
    </source>
</reference>
<dbReference type="PANTHER" id="PTHR33446:SF2">
    <property type="entry name" value="PROTEIN TONB"/>
    <property type="match status" value="1"/>
</dbReference>
<evidence type="ECO:0000256" key="2">
    <source>
        <dbReference type="ARBA" id="ARBA00006555"/>
    </source>
</evidence>
<dbReference type="Pfam" id="PF05569">
    <property type="entry name" value="Peptidase_M56"/>
    <property type="match status" value="1"/>
</dbReference>
<keyword evidence="7" id="KW-0653">Protein transport</keyword>
<evidence type="ECO:0000313" key="13">
    <source>
        <dbReference type="EMBL" id="GAA4002804.1"/>
    </source>
</evidence>
<dbReference type="PROSITE" id="PS52015">
    <property type="entry name" value="TONB_CTD"/>
    <property type="match status" value="1"/>
</dbReference>
<evidence type="ECO:0000256" key="7">
    <source>
        <dbReference type="ARBA" id="ARBA00022927"/>
    </source>
</evidence>
<evidence type="ECO:0000256" key="8">
    <source>
        <dbReference type="ARBA" id="ARBA00022989"/>
    </source>
</evidence>
<dbReference type="InterPro" id="IPR037682">
    <property type="entry name" value="TonB_C"/>
</dbReference>
<feature type="region of interest" description="Disordered" evidence="10">
    <location>
        <begin position="309"/>
        <end position="334"/>
    </location>
</feature>
<dbReference type="InterPro" id="IPR051045">
    <property type="entry name" value="TonB-dependent_transducer"/>
</dbReference>
<feature type="compositionally biased region" description="Pro residues" evidence="10">
    <location>
        <begin position="312"/>
        <end position="334"/>
    </location>
</feature>
<feature type="transmembrane region" description="Helical" evidence="11">
    <location>
        <begin position="105"/>
        <end position="125"/>
    </location>
</feature>
<evidence type="ECO:0000313" key="14">
    <source>
        <dbReference type="Proteomes" id="UP001500567"/>
    </source>
</evidence>
<evidence type="ECO:0000256" key="5">
    <source>
        <dbReference type="ARBA" id="ARBA00022519"/>
    </source>
</evidence>
<evidence type="ECO:0000256" key="3">
    <source>
        <dbReference type="ARBA" id="ARBA00022448"/>
    </source>
</evidence>
<organism evidence="13 14">
    <name type="scientific">Hymenobacter fastidiosus</name>
    <dbReference type="NCBI Taxonomy" id="486264"/>
    <lineage>
        <taxon>Bacteria</taxon>
        <taxon>Pseudomonadati</taxon>
        <taxon>Bacteroidota</taxon>
        <taxon>Cytophagia</taxon>
        <taxon>Cytophagales</taxon>
        <taxon>Hymenobacteraceae</taxon>
        <taxon>Hymenobacter</taxon>
    </lineage>
</organism>
<evidence type="ECO:0000256" key="4">
    <source>
        <dbReference type="ARBA" id="ARBA00022475"/>
    </source>
</evidence>
<keyword evidence="9 11" id="KW-0472">Membrane</keyword>
<feature type="transmembrane region" description="Helical" evidence="11">
    <location>
        <begin position="43"/>
        <end position="65"/>
    </location>
</feature>
<comment type="subcellular location">
    <subcellularLocation>
        <location evidence="1">Cell inner membrane</location>
        <topology evidence="1">Single-pass membrane protein</topology>
        <orientation evidence="1">Periplasmic side</orientation>
    </subcellularLocation>
</comment>